<keyword evidence="2" id="KW-1185">Reference proteome</keyword>
<comment type="caution">
    <text evidence="1">The sequence shown here is derived from an EMBL/GenBank/DDBJ whole genome shotgun (WGS) entry which is preliminary data.</text>
</comment>
<proteinExistence type="predicted"/>
<dbReference type="Proteomes" id="UP000516437">
    <property type="component" value="Chromosome 6"/>
</dbReference>
<dbReference type="EMBL" id="RXIC02000024">
    <property type="protein sequence ID" value="KAB1209394.1"/>
    <property type="molecule type" value="Genomic_DNA"/>
</dbReference>
<evidence type="ECO:0000313" key="2">
    <source>
        <dbReference type="Proteomes" id="UP000516437"/>
    </source>
</evidence>
<accession>A0A6A1V997</accession>
<gene>
    <name evidence="1" type="ORF">CJ030_MR6G016503</name>
</gene>
<protein>
    <submittedName>
        <fullName evidence="1">Uncharacterized protein</fullName>
    </submittedName>
</protein>
<reference evidence="1 2" key="1">
    <citation type="journal article" date="2019" name="Plant Biotechnol. J.">
        <title>The red bayberry genome and genetic basis of sex determination.</title>
        <authorList>
            <person name="Jia H.M."/>
            <person name="Jia H.J."/>
            <person name="Cai Q.L."/>
            <person name="Wang Y."/>
            <person name="Zhao H.B."/>
            <person name="Yang W.F."/>
            <person name="Wang G.Y."/>
            <person name="Li Y.H."/>
            <person name="Zhan D.L."/>
            <person name="Shen Y.T."/>
            <person name="Niu Q.F."/>
            <person name="Chang L."/>
            <person name="Qiu J."/>
            <person name="Zhao L."/>
            <person name="Xie H.B."/>
            <person name="Fu W.Y."/>
            <person name="Jin J."/>
            <person name="Li X.W."/>
            <person name="Jiao Y."/>
            <person name="Zhou C.C."/>
            <person name="Tu T."/>
            <person name="Chai C.Y."/>
            <person name="Gao J.L."/>
            <person name="Fan L.J."/>
            <person name="van de Weg E."/>
            <person name="Wang J.Y."/>
            <person name="Gao Z.S."/>
        </authorList>
    </citation>
    <scope>NUCLEOTIDE SEQUENCE [LARGE SCALE GENOMIC DNA]</scope>
    <source>
        <tissue evidence="1">Leaves</tissue>
    </source>
</reference>
<evidence type="ECO:0000313" key="1">
    <source>
        <dbReference type="EMBL" id="KAB1209394.1"/>
    </source>
</evidence>
<sequence length="89" mass="10792">MFNKRMLEGKKRVEFCRARFFFFFFFAEQDRIFHSMFMLNSQCCENYEVFFFRGGILVQWWKLRVTTQRMLARPKGAQEGHEVPVTCSA</sequence>
<name>A0A6A1V997_9ROSI</name>
<dbReference type="AlphaFoldDB" id="A0A6A1V997"/>
<organism evidence="1 2">
    <name type="scientific">Morella rubra</name>
    <name type="common">Chinese bayberry</name>
    <dbReference type="NCBI Taxonomy" id="262757"/>
    <lineage>
        <taxon>Eukaryota</taxon>
        <taxon>Viridiplantae</taxon>
        <taxon>Streptophyta</taxon>
        <taxon>Embryophyta</taxon>
        <taxon>Tracheophyta</taxon>
        <taxon>Spermatophyta</taxon>
        <taxon>Magnoliopsida</taxon>
        <taxon>eudicotyledons</taxon>
        <taxon>Gunneridae</taxon>
        <taxon>Pentapetalae</taxon>
        <taxon>rosids</taxon>
        <taxon>fabids</taxon>
        <taxon>Fagales</taxon>
        <taxon>Myricaceae</taxon>
        <taxon>Morella</taxon>
    </lineage>
</organism>